<dbReference type="EMBL" id="PPXC01000015">
    <property type="protein sequence ID" value="POH72294.1"/>
    <property type="molecule type" value="Genomic_DNA"/>
</dbReference>
<dbReference type="PANTHER" id="PTHR42756:SF1">
    <property type="entry name" value="TRANSCRIPTIONAL REPRESSOR OF EMRAB OPERON"/>
    <property type="match status" value="1"/>
</dbReference>
<feature type="domain" description="HTH marR-type" evidence="4">
    <location>
        <begin position="5"/>
        <end position="137"/>
    </location>
</feature>
<evidence type="ECO:0000256" key="3">
    <source>
        <dbReference type="ARBA" id="ARBA00023163"/>
    </source>
</evidence>
<evidence type="ECO:0000313" key="6">
    <source>
        <dbReference type="Proteomes" id="UP000237061"/>
    </source>
</evidence>
<dbReference type="PROSITE" id="PS50995">
    <property type="entry name" value="HTH_MARR_2"/>
    <property type="match status" value="1"/>
</dbReference>
<dbReference type="PANTHER" id="PTHR42756">
    <property type="entry name" value="TRANSCRIPTIONAL REGULATOR, MARR"/>
    <property type="match status" value="1"/>
</dbReference>
<proteinExistence type="predicted"/>
<dbReference type="GO" id="GO:0003700">
    <property type="term" value="F:DNA-binding transcription factor activity"/>
    <property type="evidence" value="ECO:0007669"/>
    <property type="project" value="InterPro"/>
</dbReference>
<dbReference type="SMART" id="SM00347">
    <property type="entry name" value="HTH_MARR"/>
    <property type="match status" value="1"/>
</dbReference>
<accession>A0A2S3ZT67</accession>
<evidence type="ECO:0000313" key="5">
    <source>
        <dbReference type="EMBL" id="POH72294.1"/>
    </source>
</evidence>
<dbReference type="PROSITE" id="PS01117">
    <property type="entry name" value="HTH_MARR_1"/>
    <property type="match status" value="1"/>
</dbReference>
<dbReference type="InterPro" id="IPR000835">
    <property type="entry name" value="HTH_MarR-typ"/>
</dbReference>
<dbReference type="InterPro" id="IPR023187">
    <property type="entry name" value="Tscrpt_reg_MarR-type_CS"/>
</dbReference>
<dbReference type="Pfam" id="PF12802">
    <property type="entry name" value="MarR_2"/>
    <property type="match status" value="1"/>
</dbReference>
<evidence type="ECO:0000256" key="2">
    <source>
        <dbReference type="ARBA" id="ARBA00023125"/>
    </source>
</evidence>
<name>A0A2S3ZT67_ARTGL</name>
<evidence type="ECO:0000259" key="4">
    <source>
        <dbReference type="PROSITE" id="PS50995"/>
    </source>
</evidence>
<dbReference type="SUPFAM" id="SSF46785">
    <property type="entry name" value="Winged helix' DNA-binding domain"/>
    <property type="match status" value="1"/>
</dbReference>
<dbReference type="InterPro" id="IPR036390">
    <property type="entry name" value="WH_DNA-bd_sf"/>
</dbReference>
<gene>
    <name evidence="5" type="ORF">CVS27_16605</name>
</gene>
<organism evidence="5 6">
    <name type="scientific">Arthrobacter glacialis</name>
    <dbReference type="NCBI Taxonomy" id="1664"/>
    <lineage>
        <taxon>Bacteria</taxon>
        <taxon>Bacillati</taxon>
        <taxon>Actinomycetota</taxon>
        <taxon>Actinomycetes</taxon>
        <taxon>Micrococcales</taxon>
        <taxon>Micrococcaceae</taxon>
        <taxon>Arthrobacter</taxon>
    </lineage>
</organism>
<dbReference type="Gene3D" id="1.10.10.10">
    <property type="entry name" value="Winged helix-like DNA-binding domain superfamily/Winged helix DNA-binding domain"/>
    <property type="match status" value="1"/>
</dbReference>
<dbReference type="Proteomes" id="UP000237061">
    <property type="component" value="Unassembled WGS sequence"/>
</dbReference>
<dbReference type="InterPro" id="IPR036388">
    <property type="entry name" value="WH-like_DNA-bd_sf"/>
</dbReference>
<sequence length="141" mass="15099">MSNQQQQVGYVVKQAQSLLRLRMEEALHPYAVTVSQYSCLHRLLRDPGISAAALARATFMTRQSMNSMLQQLLERGLVDRPARPESGRALPTALTAAGADLLAAAQADVDGVEERMLSGLSPSELISLTHGLNACVKALGG</sequence>
<keyword evidence="3" id="KW-0804">Transcription</keyword>
<dbReference type="GO" id="GO:0003677">
    <property type="term" value="F:DNA binding"/>
    <property type="evidence" value="ECO:0007669"/>
    <property type="project" value="UniProtKB-KW"/>
</dbReference>
<protein>
    <submittedName>
        <fullName evidence="5">MarR family transcriptional regulator</fullName>
    </submittedName>
</protein>
<keyword evidence="1" id="KW-0805">Transcription regulation</keyword>
<keyword evidence="2" id="KW-0238">DNA-binding</keyword>
<evidence type="ECO:0000256" key="1">
    <source>
        <dbReference type="ARBA" id="ARBA00023015"/>
    </source>
</evidence>
<reference evidence="5 6" key="1">
    <citation type="submission" date="2018-01" db="EMBL/GenBank/DDBJ databases">
        <title>Arthrobacter sp. nov., from glaciers in China.</title>
        <authorList>
            <person name="Liu Q."/>
            <person name="Xin Y.-H."/>
        </authorList>
    </citation>
    <scope>NUCLEOTIDE SEQUENCE [LARGE SCALE GENOMIC DNA]</scope>
    <source>
        <strain evidence="5 6">HLT2-12-2</strain>
    </source>
</reference>
<dbReference type="RefSeq" id="WP_103466955.1">
    <property type="nucleotide sequence ID" value="NZ_PPXC01000015.1"/>
</dbReference>
<keyword evidence="6" id="KW-1185">Reference proteome</keyword>
<comment type="caution">
    <text evidence="5">The sequence shown here is derived from an EMBL/GenBank/DDBJ whole genome shotgun (WGS) entry which is preliminary data.</text>
</comment>
<dbReference type="AlphaFoldDB" id="A0A2S3ZT67"/>